<dbReference type="InterPro" id="IPR013162">
    <property type="entry name" value="CD80_C2-set"/>
</dbReference>
<gene>
    <name evidence="11" type="primary">si:ch211-214p13.3</name>
</gene>
<evidence type="ECO:0000256" key="8">
    <source>
        <dbReference type="ARBA" id="ARBA00023180"/>
    </source>
</evidence>
<proteinExistence type="inferred from homology"/>
<evidence type="ECO:0000256" key="5">
    <source>
        <dbReference type="ARBA" id="ARBA00022889"/>
    </source>
</evidence>
<keyword evidence="10" id="KW-1185">Reference proteome</keyword>
<dbReference type="OrthoDB" id="10006996at2759"/>
<comment type="similarity">
    <text evidence="2">Belongs to the nectin family.</text>
</comment>
<dbReference type="FunCoup" id="A0A8N7T7P5">
    <property type="interactions" value="4"/>
</dbReference>
<dbReference type="InterPro" id="IPR051427">
    <property type="entry name" value="Nectin/Nectin-like"/>
</dbReference>
<protein>
    <submittedName>
        <fullName evidence="11">Nectin 1a-like isoform X1</fullName>
    </submittedName>
</protein>
<dbReference type="Proteomes" id="UP000000437">
    <property type="component" value="Chromosome 9"/>
</dbReference>
<reference evidence="11" key="1">
    <citation type="submission" date="2025-08" db="UniProtKB">
        <authorList>
            <consortium name="RefSeq"/>
        </authorList>
    </citation>
    <scope>IDENTIFICATION</scope>
    <source>
        <strain evidence="11">Tuebingen</strain>
        <tissue evidence="11">Fibroblasts and whole tissue</tissue>
    </source>
</reference>
<sequence length="225" mass="25017">MLVSSHFMITITVISYFYRSGAEDTRPLSWRVDVDSIAVAGCQEVTLATCTVISEKTAARVSWRLGSLSDSLKPSSNNVQHLDGIFTVSSSLIAVPTVQMNQQLVQCVITHDTRKAEIEIDHRIKVHYPPQLVTVTPFNDPSYAEVFQCEADANPPATDFTWHSSKHVTIPNDAIEIKGNKLYFLKLSSDLNGVYFCNASNMYGAGVGSLFWHQGKKTEDYHSEL</sequence>
<dbReference type="PANTHER" id="PTHR23277:SF106">
    <property type="entry name" value="NECTIN-1 ISOFORM X1-RELATED"/>
    <property type="match status" value="1"/>
</dbReference>
<evidence type="ECO:0000313" key="10">
    <source>
        <dbReference type="Proteomes" id="UP000000437"/>
    </source>
</evidence>
<feature type="domain" description="Ig-like" evidence="9">
    <location>
        <begin position="130"/>
        <end position="201"/>
    </location>
</feature>
<organism evidence="10 11">
    <name type="scientific">Danio rerio</name>
    <name type="common">Zebrafish</name>
    <name type="synonym">Brachydanio rerio</name>
    <dbReference type="NCBI Taxonomy" id="7955"/>
    <lineage>
        <taxon>Eukaryota</taxon>
        <taxon>Metazoa</taxon>
        <taxon>Chordata</taxon>
        <taxon>Craniata</taxon>
        <taxon>Vertebrata</taxon>
        <taxon>Euteleostomi</taxon>
        <taxon>Actinopterygii</taxon>
        <taxon>Neopterygii</taxon>
        <taxon>Teleostei</taxon>
        <taxon>Ostariophysi</taxon>
        <taxon>Cypriniformes</taxon>
        <taxon>Danionidae</taxon>
        <taxon>Danioninae</taxon>
        <taxon>Danio</taxon>
    </lineage>
</organism>
<dbReference type="PROSITE" id="PS50835">
    <property type="entry name" value="IG_LIKE"/>
    <property type="match status" value="1"/>
</dbReference>
<evidence type="ECO:0000313" key="11">
    <source>
        <dbReference type="RefSeq" id="XP_693160.2"/>
    </source>
</evidence>
<dbReference type="Gene3D" id="2.60.40.10">
    <property type="entry name" value="Immunoglobulins"/>
    <property type="match status" value="2"/>
</dbReference>
<dbReference type="GO" id="GO:0007156">
    <property type="term" value="P:homophilic cell adhesion via plasma membrane adhesion molecules"/>
    <property type="evidence" value="ECO:0000318"/>
    <property type="project" value="GO_Central"/>
</dbReference>
<evidence type="ECO:0000256" key="4">
    <source>
        <dbReference type="ARBA" id="ARBA00022737"/>
    </source>
</evidence>
<evidence type="ECO:0000256" key="7">
    <source>
        <dbReference type="ARBA" id="ARBA00023157"/>
    </source>
</evidence>
<dbReference type="SUPFAM" id="SSF48726">
    <property type="entry name" value="Immunoglobulin"/>
    <property type="match status" value="2"/>
</dbReference>
<keyword evidence="7" id="KW-1015">Disulfide bond</keyword>
<keyword evidence="6" id="KW-0472">Membrane</keyword>
<evidence type="ECO:0000259" key="9">
    <source>
        <dbReference type="PROSITE" id="PS50835"/>
    </source>
</evidence>
<dbReference type="GO" id="GO:0007157">
    <property type="term" value="P:heterophilic cell-cell adhesion via plasma membrane cell adhesion molecules"/>
    <property type="evidence" value="ECO:0000318"/>
    <property type="project" value="GO_Central"/>
</dbReference>
<evidence type="ECO:0000256" key="3">
    <source>
        <dbReference type="ARBA" id="ARBA00022729"/>
    </source>
</evidence>
<comment type="subcellular location">
    <subcellularLocation>
        <location evidence="1">Membrane</location>
    </subcellularLocation>
</comment>
<accession>A0A8N7T7P5</accession>
<keyword evidence="5" id="KW-0130">Cell adhesion</keyword>
<keyword evidence="3" id="KW-0732">Signal</keyword>
<keyword evidence="8" id="KW-0325">Glycoprotein</keyword>
<evidence type="ECO:0000256" key="6">
    <source>
        <dbReference type="ARBA" id="ARBA00023136"/>
    </source>
</evidence>
<dbReference type="Pfam" id="PF08205">
    <property type="entry name" value="C2-set_2"/>
    <property type="match status" value="1"/>
</dbReference>
<dbReference type="FunFam" id="2.60.40.10:FF:004393">
    <property type="match status" value="1"/>
</dbReference>
<dbReference type="GeneID" id="564737"/>
<dbReference type="PANTHER" id="PTHR23277">
    <property type="entry name" value="NECTIN-RELATED"/>
    <property type="match status" value="1"/>
</dbReference>
<evidence type="ECO:0000256" key="2">
    <source>
        <dbReference type="ARBA" id="ARBA00007810"/>
    </source>
</evidence>
<name>A0A8N7T7P5_DANRE</name>
<dbReference type="InterPro" id="IPR036179">
    <property type="entry name" value="Ig-like_dom_sf"/>
</dbReference>
<dbReference type="GO" id="GO:0005912">
    <property type="term" value="C:adherens junction"/>
    <property type="evidence" value="ECO:0000318"/>
    <property type="project" value="GO_Central"/>
</dbReference>
<dbReference type="InterPro" id="IPR013783">
    <property type="entry name" value="Ig-like_fold"/>
</dbReference>
<dbReference type="GO" id="GO:0098631">
    <property type="term" value="F:cell adhesion mediator activity"/>
    <property type="evidence" value="ECO:0000318"/>
    <property type="project" value="GO_Central"/>
</dbReference>
<keyword evidence="4" id="KW-0677">Repeat</keyword>
<dbReference type="RefSeq" id="XP_693160.2">
    <property type="nucleotide sequence ID" value="XM_688068.9"/>
</dbReference>
<dbReference type="InterPro" id="IPR007110">
    <property type="entry name" value="Ig-like_dom"/>
</dbReference>
<dbReference type="GO" id="GO:0005886">
    <property type="term" value="C:plasma membrane"/>
    <property type="evidence" value="ECO:0000318"/>
    <property type="project" value="GO_Central"/>
</dbReference>
<evidence type="ECO:0000256" key="1">
    <source>
        <dbReference type="ARBA" id="ARBA00004370"/>
    </source>
</evidence>
<dbReference type="AlphaFoldDB" id="A0A8N7T7P5"/>